<name>A0A444WFD3_9FLAO</name>
<dbReference type="EMBL" id="JUIW01000003">
    <property type="protein sequence ID" value="RYJ44560.1"/>
    <property type="molecule type" value="Genomic_DNA"/>
</dbReference>
<dbReference type="AlphaFoldDB" id="A0A444WFD3"/>
<keyword evidence="1" id="KW-0472">Membrane</keyword>
<keyword evidence="3" id="KW-1185">Reference proteome</keyword>
<reference evidence="2 3" key="1">
    <citation type="submission" date="2014-12" db="EMBL/GenBank/DDBJ databases">
        <title>Genome sequence of Flavobacterium beibuense RSKm HC5.</title>
        <authorList>
            <person name="Kim J.F."/>
            <person name="Song J.Y."/>
            <person name="Kwak M.-J."/>
            <person name="Lee S.-W."/>
        </authorList>
    </citation>
    <scope>NUCLEOTIDE SEQUENCE [LARGE SCALE GENOMIC DNA]</scope>
    <source>
        <strain evidence="2 3">RSKm HC5</strain>
    </source>
</reference>
<evidence type="ECO:0000313" key="2">
    <source>
        <dbReference type="EMBL" id="RYJ44560.1"/>
    </source>
</evidence>
<protein>
    <submittedName>
        <fullName evidence="2">Uncharacterized protein</fullName>
    </submittedName>
</protein>
<dbReference type="RefSeq" id="WP_129750314.1">
    <property type="nucleotide sequence ID" value="NZ_JUIW01000003.1"/>
</dbReference>
<evidence type="ECO:0000313" key="3">
    <source>
        <dbReference type="Proteomes" id="UP000289775"/>
    </source>
</evidence>
<organism evidence="2 3">
    <name type="scientific">Flavobacterium beibuense</name>
    <dbReference type="NCBI Taxonomy" id="657326"/>
    <lineage>
        <taxon>Bacteria</taxon>
        <taxon>Pseudomonadati</taxon>
        <taxon>Bacteroidota</taxon>
        <taxon>Flavobacteriia</taxon>
        <taxon>Flavobacteriales</taxon>
        <taxon>Flavobacteriaceae</taxon>
        <taxon>Flavobacterium</taxon>
    </lineage>
</organism>
<sequence length="65" mass="7777">MADLLSEFVTVFFQEVLFTYPGAFVRWIWFKRKSKFMEVVNQDTIYNFLISFFIVIGIVLLIVFV</sequence>
<dbReference type="Proteomes" id="UP000289775">
    <property type="component" value="Unassembled WGS sequence"/>
</dbReference>
<keyword evidence="1" id="KW-0812">Transmembrane</keyword>
<keyword evidence="1" id="KW-1133">Transmembrane helix</keyword>
<evidence type="ECO:0000256" key="1">
    <source>
        <dbReference type="SAM" id="Phobius"/>
    </source>
</evidence>
<comment type="caution">
    <text evidence="2">The sequence shown here is derived from an EMBL/GenBank/DDBJ whole genome shotgun (WGS) entry which is preliminary data.</text>
</comment>
<feature type="transmembrane region" description="Helical" evidence="1">
    <location>
        <begin position="45"/>
        <end position="64"/>
    </location>
</feature>
<proteinExistence type="predicted"/>
<accession>A0A444WFD3</accession>
<feature type="transmembrane region" description="Helical" evidence="1">
    <location>
        <begin position="12"/>
        <end position="29"/>
    </location>
</feature>
<gene>
    <name evidence="2" type="ORF">NU09_1170</name>
</gene>